<dbReference type="InterPro" id="IPR026555">
    <property type="entry name" value="NSL3/Tex30"/>
</dbReference>
<dbReference type="AlphaFoldDB" id="T1GEN8"/>
<keyword evidence="2" id="KW-1185">Reference proteome</keyword>
<name>T1GEN8_MEGSC</name>
<sequence>MDLDTNLNMVPTLVDKMVFGRPNPTYSKEVLSPVLMDKWEPIITVKNRPLPETTVFVVIPGYPTTGPVPDRIQKWYKLFGTCTQIVQINMAVGGNTLTKQTFDQVAEQIVSLTRLKIKDLKTENSNRHIVLIGFNAGASLALQ</sequence>
<reference evidence="1" key="2">
    <citation type="submission" date="2015-06" db="UniProtKB">
        <authorList>
            <consortium name="EnsemblMetazoa"/>
        </authorList>
    </citation>
    <scope>IDENTIFICATION</scope>
</reference>
<dbReference type="Proteomes" id="UP000015102">
    <property type="component" value="Unassembled WGS sequence"/>
</dbReference>
<dbReference type="EMBL" id="CAQQ02119979">
    <property type="status" value="NOT_ANNOTATED_CDS"/>
    <property type="molecule type" value="Genomic_DNA"/>
</dbReference>
<evidence type="ECO:0000313" key="2">
    <source>
        <dbReference type="Proteomes" id="UP000015102"/>
    </source>
</evidence>
<organism evidence="1 2">
    <name type="scientific">Megaselia scalaris</name>
    <name type="common">Humpbacked fly</name>
    <name type="synonym">Phora scalaris</name>
    <dbReference type="NCBI Taxonomy" id="36166"/>
    <lineage>
        <taxon>Eukaryota</taxon>
        <taxon>Metazoa</taxon>
        <taxon>Ecdysozoa</taxon>
        <taxon>Arthropoda</taxon>
        <taxon>Hexapoda</taxon>
        <taxon>Insecta</taxon>
        <taxon>Pterygota</taxon>
        <taxon>Neoptera</taxon>
        <taxon>Endopterygota</taxon>
        <taxon>Diptera</taxon>
        <taxon>Brachycera</taxon>
        <taxon>Muscomorpha</taxon>
        <taxon>Platypezoidea</taxon>
        <taxon>Phoridae</taxon>
        <taxon>Megaseliini</taxon>
        <taxon>Megaselia</taxon>
    </lineage>
</organism>
<accession>T1GEN8</accession>
<dbReference type="PANTHER" id="PTHR13136:SF16">
    <property type="entry name" value="KAT8 REGULATORY NSL COMPLEX SUBUNIT 3"/>
    <property type="match status" value="1"/>
</dbReference>
<protein>
    <submittedName>
        <fullName evidence="1">Uncharacterized protein</fullName>
    </submittedName>
</protein>
<dbReference type="STRING" id="36166.T1GEN8"/>
<dbReference type="GO" id="GO:0045944">
    <property type="term" value="P:positive regulation of transcription by RNA polymerase II"/>
    <property type="evidence" value="ECO:0007669"/>
    <property type="project" value="TreeGrafter"/>
</dbReference>
<dbReference type="HOGENOM" id="CLU_1811016_0_0_1"/>
<dbReference type="EMBL" id="CAQQ02119980">
    <property type="status" value="NOT_ANNOTATED_CDS"/>
    <property type="molecule type" value="Genomic_DNA"/>
</dbReference>
<dbReference type="GO" id="GO:0044545">
    <property type="term" value="C:NSL complex"/>
    <property type="evidence" value="ECO:0007669"/>
    <property type="project" value="TreeGrafter"/>
</dbReference>
<dbReference type="EnsemblMetazoa" id="MESCA001808-RA">
    <property type="protein sequence ID" value="MESCA001808-PA"/>
    <property type="gene ID" value="MESCA001808"/>
</dbReference>
<proteinExistence type="predicted"/>
<evidence type="ECO:0000313" key="1">
    <source>
        <dbReference type="EnsemblMetazoa" id="MESCA001808-PA"/>
    </source>
</evidence>
<reference evidence="2" key="1">
    <citation type="submission" date="2013-02" db="EMBL/GenBank/DDBJ databases">
        <authorList>
            <person name="Hughes D."/>
        </authorList>
    </citation>
    <scope>NUCLEOTIDE SEQUENCE</scope>
    <source>
        <strain>Durham</strain>
        <strain evidence="2">NC isolate 2 -- Noor lab</strain>
    </source>
</reference>
<dbReference type="PANTHER" id="PTHR13136">
    <property type="entry name" value="TESTIS DEVELOPMENT PROTEIN PRTD"/>
    <property type="match status" value="1"/>
</dbReference>